<protein>
    <submittedName>
        <fullName evidence="11">Sterol 26-hydroxylase, mitochondrial-like</fullName>
    </submittedName>
</protein>
<accession>A0A6P8RG18</accession>
<dbReference type="GO" id="GO:0020037">
    <property type="term" value="F:heme binding"/>
    <property type="evidence" value="ECO:0007669"/>
    <property type="project" value="InterPro"/>
</dbReference>
<dbReference type="InterPro" id="IPR001128">
    <property type="entry name" value="Cyt_P450"/>
</dbReference>
<keyword evidence="3 8" id="KW-0349">Heme</keyword>
<dbReference type="AlphaFoldDB" id="A0A6P8RG18"/>
<dbReference type="InterPro" id="IPR050479">
    <property type="entry name" value="CYP11_CYP27_families"/>
</dbReference>
<dbReference type="GO" id="GO:0071375">
    <property type="term" value="P:cellular response to peptide hormone stimulus"/>
    <property type="evidence" value="ECO:0007669"/>
    <property type="project" value="TreeGrafter"/>
</dbReference>
<evidence type="ECO:0000313" key="11">
    <source>
        <dbReference type="RefSeq" id="XP_033802898.1"/>
    </source>
</evidence>
<dbReference type="GO" id="GO:0005743">
    <property type="term" value="C:mitochondrial inner membrane"/>
    <property type="evidence" value="ECO:0007669"/>
    <property type="project" value="TreeGrafter"/>
</dbReference>
<keyword evidence="6 8" id="KW-0408">Iron</keyword>
<name>A0A6P8RG18_GEOSA</name>
<dbReference type="GO" id="GO:0006704">
    <property type="term" value="P:glucocorticoid biosynthetic process"/>
    <property type="evidence" value="ECO:0007669"/>
    <property type="project" value="TreeGrafter"/>
</dbReference>
<organism evidence="10 11">
    <name type="scientific">Geotrypetes seraphini</name>
    <name type="common">Gaboon caecilian</name>
    <name type="synonym">Caecilia seraphini</name>
    <dbReference type="NCBI Taxonomy" id="260995"/>
    <lineage>
        <taxon>Eukaryota</taxon>
        <taxon>Metazoa</taxon>
        <taxon>Chordata</taxon>
        <taxon>Craniata</taxon>
        <taxon>Vertebrata</taxon>
        <taxon>Euteleostomi</taxon>
        <taxon>Amphibia</taxon>
        <taxon>Gymnophiona</taxon>
        <taxon>Geotrypetes</taxon>
    </lineage>
</organism>
<dbReference type="InterPro" id="IPR002401">
    <property type="entry name" value="Cyt_P450_E_grp-I"/>
</dbReference>
<evidence type="ECO:0000256" key="5">
    <source>
        <dbReference type="ARBA" id="ARBA00023002"/>
    </source>
</evidence>
<dbReference type="GeneID" id="117361539"/>
<dbReference type="GO" id="GO:0005506">
    <property type="term" value="F:iron ion binding"/>
    <property type="evidence" value="ECO:0007669"/>
    <property type="project" value="InterPro"/>
</dbReference>
<keyword evidence="7 9" id="KW-0503">Monooxygenase</keyword>
<evidence type="ECO:0000256" key="7">
    <source>
        <dbReference type="ARBA" id="ARBA00023033"/>
    </source>
</evidence>
<proteinExistence type="inferred from homology"/>
<dbReference type="InterPro" id="IPR017972">
    <property type="entry name" value="Cyt_P450_CS"/>
</dbReference>
<dbReference type="KEGG" id="gsh:117361539"/>
<evidence type="ECO:0000256" key="6">
    <source>
        <dbReference type="ARBA" id="ARBA00023004"/>
    </source>
</evidence>
<dbReference type="OrthoDB" id="3945418at2759"/>
<dbReference type="InterPro" id="IPR036396">
    <property type="entry name" value="Cyt_P450_sf"/>
</dbReference>
<dbReference type="GO" id="GO:0016705">
    <property type="term" value="F:oxidoreductase activity, acting on paired donors, with incorporation or reduction of molecular oxygen"/>
    <property type="evidence" value="ECO:0007669"/>
    <property type="project" value="InterPro"/>
</dbReference>
<dbReference type="GO" id="GO:0042359">
    <property type="term" value="P:vitamin D metabolic process"/>
    <property type="evidence" value="ECO:0007669"/>
    <property type="project" value="UniProtKB-ARBA"/>
</dbReference>
<dbReference type="RefSeq" id="XP_033802898.1">
    <property type="nucleotide sequence ID" value="XM_033947007.1"/>
</dbReference>
<dbReference type="FunFam" id="1.10.630.10:FF:000006">
    <property type="entry name" value="Cytochrome P450 302a1, mitochondrial"/>
    <property type="match status" value="1"/>
</dbReference>
<evidence type="ECO:0000313" key="10">
    <source>
        <dbReference type="Proteomes" id="UP000515159"/>
    </source>
</evidence>
<feature type="binding site" description="axial binding residue" evidence="8">
    <location>
        <position position="463"/>
    </location>
    <ligand>
        <name>heme</name>
        <dbReference type="ChEBI" id="CHEBI:30413"/>
    </ligand>
    <ligandPart>
        <name>Fe</name>
        <dbReference type="ChEBI" id="CHEBI:18248"/>
    </ligandPart>
</feature>
<dbReference type="PANTHER" id="PTHR24279:SF119">
    <property type="entry name" value="STEROL 26-HYDROXYLASE, MITOCHONDRIAL"/>
    <property type="match status" value="1"/>
</dbReference>
<dbReference type="Pfam" id="PF00067">
    <property type="entry name" value="p450"/>
    <property type="match status" value="1"/>
</dbReference>
<evidence type="ECO:0000256" key="4">
    <source>
        <dbReference type="ARBA" id="ARBA00022723"/>
    </source>
</evidence>
<dbReference type="Proteomes" id="UP000515159">
    <property type="component" value="Chromosome 5"/>
</dbReference>
<dbReference type="PRINTS" id="PR00385">
    <property type="entry name" value="P450"/>
</dbReference>
<dbReference type="SUPFAM" id="SSF48264">
    <property type="entry name" value="Cytochrome P450"/>
    <property type="match status" value="1"/>
</dbReference>
<evidence type="ECO:0000256" key="9">
    <source>
        <dbReference type="RuleBase" id="RU000461"/>
    </source>
</evidence>
<dbReference type="GO" id="GO:0034650">
    <property type="term" value="P:cortisol metabolic process"/>
    <property type="evidence" value="ECO:0007669"/>
    <property type="project" value="TreeGrafter"/>
</dbReference>
<dbReference type="PROSITE" id="PS00086">
    <property type="entry name" value="CYTOCHROME_P450"/>
    <property type="match status" value="1"/>
</dbReference>
<dbReference type="Gene3D" id="1.10.630.10">
    <property type="entry name" value="Cytochrome P450"/>
    <property type="match status" value="1"/>
</dbReference>
<evidence type="ECO:0000256" key="8">
    <source>
        <dbReference type="PIRSR" id="PIRSR602401-1"/>
    </source>
</evidence>
<evidence type="ECO:0000256" key="3">
    <source>
        <dbReference type="ARBA" id="ARBA00022617"/>
    </source>
</evidence>
<keyword evidence="10" id="KW-1185">Reference proteome</keyword>
<comment type="cofactor">
    <cofactor evidence="1 8">
        <name>heme</name>
        <dbReference type="ChEBI" id="CHEBI:30413"/>
    </cofactor>
</comment>
<gene>
    <name evidence="11" type="primary">LOC117361539</name>
</gene>
<dbReference type="FunCoup" id="A0A6P8RG18">
    <property type="interactions" value="687"/>
</dbReference>
<sequence length="521" mass="60182">MAACYLLSSSRRRCGLLSQHLWALVRPQRAQTTLGATAGATEAHRRLKTQDELPGPSLLKSLYWMLIRGYILRTHELQLIEKKVYGPIWKSRFGALKMTHIACPELTEKVLRQDGKYPMRSDMEVWKAHRDKRDLAYGPITEEGERWHALRTVLNQRMLKPREAMRYTAIINEVVSDLLLKLQDMKEESSSGAMVNDIVHVFYRFAFEGISSILFETRMGALQKQIPPETQRFINSVDVMLRNSIYATLLPKWTRNILPYWNRFIEGSDTIFAFGKKLIDQKMELLQARMKRGEEVEGEYLTYLLSNGKLSLKEVYGSMAELLLAGVDTTSNTLTWTLYHLAREPEIQNSLYQEVTGVLPAEKTPTTEDIARMPLLKAIIKETLRLYPVVPANSRIATEKEIVIGDYCFPKETMFVFCHYAMSRDETNFPEPTKFLPQRWLRDVGMKHHPFSSIPFGYGVRACVGRRVAELEMYLALCRIISKFELKPDPQMKDVKHVSRVNLTPNKPINLQFIERRKSGE</sequence>
<dbReference type="GO" id="GO:0006700">
    <property type="term" value="P:C21-steroid hormone biosynthetic process"/>
    <property type="evidence" value="ECO:0007669"/>
    <property type="project" value="TreeGrafter"/>
</dbReference>
<evidence type="ECO:0000256" key="2">
    <source>
        <dbReference type="ARBA" id="ARBA00010617"/>
    </source>
</evidence>
<dbReference type="PANTHER" id="PTHR24279">
    <property type="entry name" value="CYTOCHROME P450"/>
    <property type="match status" value="1"/>
</dbReference>
<dbReference type="PRINTS" id="PR00463">
    <property type="entry name" value="EP450I"/>
</dbReference>
<keyword evidence="4 8" id="KW-0479">Metal-binding</keyword>
<dbReference type="InParanoid" id="A0A6P8RG18"/>
<keyword evidence="5 9" id="KW-0560">Oxidoreductase</keyword>
<reference evidence="11" key="1">
    <citation type="submission" date="2025-08" db="UniProtKB">
        <authorList>
            <consortium name="RefSeq"/>
        </authorList>
    </citation>
    <scope>IDENTIFICATION</scope>
</reference>
<evidence type="ECO:0000256" key="1">
    <source>
        <dbReference type="ARBA" id="ARBA00001971"/>
    </source>
</evidence>
<comment type="similarity">
    <text evidence="2 9">Belongs to the cytochrome P450 family.</text>
</comment>
<dbReference type="GO" id="GO:0008203">
    <property type="term" value="P:cholesterol metabolic process"/>
    <property type="evidence" value="ECO:0007669"/>
    <property type="project" value="TreeGrafter"/>
</dbReference>
<dbReference type="GO" id="GO:0004497">
    <property type="term" value="F:monooxygenase activity"/>
    <property type="evidence" value="ECO:0007669"/>
    <property type="project" value="UniProtKB-KW"/>
</dbReference>